<evidence type="ECO:0000313" key="5">
    <source>
        <dbReference type="Proteomes" id="UP000605086"/>
    </source>
</evidence>
<proteinExistence type="predicted"/>
<dbReference type="InterPro" id="IPR000873">
    <property type="entry name" value="AMP-dep_synth/lig_dom"/>
</dbReference>
<reference evidence="4 5" key="1">
    <citation type="submission" date="2019-10" db="EMBL/GenBank/DDBJ databases">
        <title>Genome sequence of Azospirillum melinis.</title>
        <authorList>
            <person name="Ambrosini A."/>
            <person name="Sant'Anna F.H."/>
            <person name="Cassan F.D."/>
            <person name="Souza E.M."/>
            <person name="Passaglia L.M.P."/>
        </authorList>
    </citation>
    <scope>NUCLEOTIDE SEQUENCE [LARGE SCALE GENOMIC DNA]</scope>
    <source>
        <strain evidence="4 5">TMCY0552</strain>
    </source>
</reference>
<dbReference type="EMBL" id="WHOS01000012">
    <property type="protein sequence ID" value="NUA99997.1"/>
    <property type="molecule type" value="Genomic_DNA"/>
</dbReference>
<dbReference type="Pfam" id="PF13193">
    <property type="entry name" value="AMP-binding_C"/>
    <property type="match status" value="1"/>
</dbReference>
<keyword evidence="1" id="KW-0596">Phosphopantetheine</keyword>
<evidence type="ECO:0000259" key="3">
    <source>
        <dbReference type="PROSITE" id="PS50075"/>
    </source>
</evidence>
<dbReference type="SMART" id="SM00823">
    <property type="entry name" value="PKS_PP"/>
    <property type="match status" value="1"/>
</dbReference>
<dbReference type="InterPro" id="IPR045851">
    <property type="entry name" value="AMP-bd_C_sf"/>
</dbReference>
<dbReference type="InterPro" id="IPR036736">
    <property type="entry name" value="ACP-like_sf"/>
</dbReference>
<dbReference type="InterPro" id="IPR020806">
    <property type="entry name" value="PKS_PP-bd"/>
</dbReference>
<comment type="caution">
    <text evidence="4">The sequence shown here is derived from an EMBL/GenBank/DDBJ whole genome shotgun (WGS) entry which is preliminary data.</text>
</comment>
<keyword evidence="2" id="KW-0597">Phosphoprotein</keyword>
<dbReference type="InterPro" id="IPR025110">
    <property type="entry name" value="AMP-bd_C"/>
</dbReference>
<keyword evidence="5" id="KW-1185">Reference proteome</keyword>
<dbReference type="InterPro" id="IPR006162">
    <property type="entry name" value="Ppantetheine_attach_site"/>
</dbReference>
<dbReference type="PROSITE" id="PS00012">
    <property type="entry name" value="PHOSPHOPANTETHEINE"/>
    <property type="match status" value="1"/>
</dbReference>
<dbReference type="SUPFAM" id="SSF56801">
    <property type="entry name" value="Acetyl-CoA synthetase-like"/>
    <property type="match status" value="1"/>
</dbReference>
<dbReference type="InterPro" id="IPR009081">
    <property type="entry name" value="PP-bd_ACP"/>
</dbReference>
<dbReference type="PANTHER" id="PTHR45527:SF1">
    <property type="entry name" value="FATTY ACID SYNTHASE"/>
    <property type="match status" value="1"/>
</dbReference>
<dbReference type="RefSeq" id="WP_174471241.1">
    <property type="nucleotide sequence ID" value="NZ_JAGINN010000012.1"/>
</dbReference>
<protein>
    <submittedName>
        <fullName evidence="4">AMP-binding protein</fullName>
    </submittedName>
</protein>
<gene>
    <name evidence="4" type="ORF">GBZ48_11940</name>
</gene>
<organism evidence="4 5">
    <name type="scientific">Azospirillum melinis</name>
    <dbReference type="NCBI Taxonomy" id="328839"/>
    <lineage>
        <taxon>Bacteria</taxon>
        <taxon>Pseudomonadati</taxon>
        <taxon>Pseudomonadota</taxon>
        <taxon>Alphaproteobacteria</taxon>
        <taxon>Rhodospirillales</taxon>
        <taxon>Azospirillaceae</taxon>
        <taxon>Azospirillum</taxon>
    </lineage>
</organism>
<dbReference type="Pfam" id="PF00550">
    <property type="entry name" value="PP-binding"/>
    <property type="match status" value="1"/>
</dbReference>
<dbReference type="PROSITE" id="PS50075">
    <property type="entry name" value="CARRIER"/>
    <property type="match status" value="1"/>
</dbReference>
<dbReference type="SUPFAM" id="SSF47336">
    <property type="entry name" value="ACP-like"/>
    <property type="match status" value="1"/>
</dbReference>
<sequence>MSTEITAGTTIPALLSAQAARNPDAPALKDGTRTLGYAALDALVERLARHLRRDGVGTEQRVALALPRSAELVIALHAVMRTGGAYVPVDPAWPEARRAAVLDAARPCRLLTAADVATLLEERAPDIALPPPAPQDAAYLLFTSGSTGTPKGVVVEHAQLAAYVAGVTEALGLTACRRFALTSTVAADLGNTTLFGALAAGGCLVVADEATVTDGAAFARFIWDEAIDCLKIVPSHLAALIDRPSPVLPGTLILGGEPAARPLLEAIRSAAPACRIFNHYGPTETTVGVMVHALAPDAPLPDRLPLDRVLAGSNVRLLGEESELVIGGAQVARGYLDRPDDAAFFTDPDGTRFYRTGDRARLLPGGGLELIGRIDDQIKIRGFRVEPAEIEAALLALPGIAQAAVKLVRTDRLVAYAVANAGTTPDPAALREALRALLPDAMVPAEIAILASLPRLGNGKIDRAALPDPAAIPATASAGVSGQPANDAAPLETLIAGLIATLLERERVAATDNLFDLGGHSLLVIKLVSRLRRRLGVEVPPGLVFDHPTPAALAQALRATEAEPGQLDRAAA</sequence>
<dbReference type="PROSITE" id="PS00455">
    <property type="entry name" value="AMP_BINDING"/>
    <property type="match status" value="1"/>
</dbReference>
<dbReference type="Gene3D" id="3.40.50.1820">
    <property type="entry name" value="alpha/beta hydrolase"/>
    <property type="match status" value="1"/>
</dbReference>
<dbReference type="Proteomes" id="UP000605086">
    <property type="component" value="Unassembled WGS sequence"/>
</dbReference>
<dbReference type="InterPro" id="IPR042099">
    <property type="entry name" value="ANL_N_sf"/>
</dbReference>
<dbReference type="InterPro" id="IPR020845">
    <property type="entry name" value="AMP-binding_CS"/>
</dbReference>
<dbReference type="CDD" id="cd05930">
    <property type="entry name" value="A_NRPS"/>
    <property type="match status" value="1"/>
</dbReference>
<evidence type="ECO:0000256" key="2">
    <source>
        <dbReference type="ARBA" id="ARBA00022553"/>
    </source>
</evidence>
<dbReference type="InterPro" id="IPR029058">
    <property type="entry name" value="AB_hydrolase_fold"/>
</dbReference>
<accession>A0ABX2KBB8</accession>
<name>A0ABX2KBB8_9PROT</name>
<evidence type="ECO:0000313" key="4">
    <source>
        <dbReference type="EMBL" id="NUA99997.1"/>
    </source>
</evidence>
<dbReference type="Gene3D" id="3.30.300.30">
    <property type="match status" value="1"/>
</dbReference>
<feature type="domain" description="Carrier" evidence="3">
    <location>
        <begin position="486"/>
        <end position="561"/>
    </location>
</feature>
<dbReference type="Gene3D" id="3.40.50.12780">
    <property type="entry name" value="N-terminal domain of ligase-like"/>
    <property type="match status" value="1"/>
</dbReference>
<dbReference type="Pfam" id="PF00501">
    <property type="entry name" value="AMP-binding"/>
    <property type="match status" value="1"/>
</dbReference>
<evidence type="ECO:0000256" key="1">
    <source>
        <dbReference type="ARBA" id="ARBA00022450"/>
    </source>
</evidence>
<dbReference type="PANTHER" id="PTHR45527">
    <property type="entry name" value="NONRIBOSOMAL PEPTIDE SYNTHETASE"/>
    <property type="match status" value="1"/>
</dbReference>